<dbReference type="EMBL" id="MBDL01000009">
    <property type="protein sequence ID" value="ODA13064.1"/>
    <property type="molecule type" value="Genomic_DNA"/>
</dbReference>
<dbReference type="RefSeq" id="WP_068887018.1">
    <property type="nucleotide sequence ID" value="NZ_CBCRUU010000006.1"/>
</dbReference>
<gene>
    <name evidence="2" type="ORF">BBP83_06340</name>
</gene>
<keyword evidence="2" id="KW-0503">Monooxygenase</keyword>
<organism evidence="2 3">
    <name type="scientific">Acinetobacter celticus</name>
    <dbReference type="NCBI Taxonomy" id="1891224"/>
    <lineage>
        <taxon>Bacteria</taxon>
        <taxon>Pseudomonadati</taxon>
        <taxon>Pseudomonadota</taxon>
        <taxon>Gammaproteobacteria</taxon>
        <taxon>Moraxellales</taxon>
        <taxon>Moraxellaceae</taxon>
        <taxon>Acinetobacter</taxon>
    </lineage>
</organism>
<dbReference type="OrthoDB" id="9812192at2"/>
<evidence type="ECO:0000313" key="3">
    <source>
        <dbReference type="Proteomes" id="UP000186553"/>
    </source>
</evidence>
<accession>A0A1C3CWA6</accession>
<dbReference type="Gene3D" id="3.30.70.100">
    <property type="match status" value="1"/>
</dbReference>
<name>A0A1C3CWA6_9GAMM</name>
<keyword evidence="3" id="KW-1185">Reference proteome</keyword>
<dbReference type="Pfam" id="PF03992">
    <property type="entry name" value="ABM"/>
    <property type="match status" value="1"/>
</dbReference>
<sequence>MLTVIAEIICHSEQDLKTVLDSFHYIREQVLQELGCHTYDVHIDHPAVKSALRTKVPFSIMMYEKWQSMQHLEAHMHSVSMQQHAKATEGAVASVKIRILEAQ</sequence>
<proteinExistence type="predicted"/>
<dbReference type="PROSITE" id="PS51725">
    <property type="entry name" value="ABM"/>
    <property type="match status" value="1"/>
</dbReference>
<dbReference type="STRING" id="1891224.BBP83_06340"/>
<dbReference type="InterPro" id="IPR007138">
    <property type="entry name" value="ABM_dom"/>
</dbReference>
<dbReference type="InterPro" id="IPR011008">
    <property type="entry name" value="Dimeric_a/b-barrel"/>
</dbReference>
<protein>
    <submittedName>
        <fullName evidence="2">Quinol monooxygenase</fullName>
    </submittedName>
</protein>
<dbReference type="GO" id="GO:0004497">
    <property type="term" value="F:monooxygenase activity"/>
    <property type="evidence" value="ECO:0007669"/>
    <property type="project" value="UniProtKB-KW"/>
</dbReference>
<keyword evidence="2" id="KW-0560">Oxidoreductase</keyword>
<dbReference type="Proteomes" id="UP000186553">
    <property type="component" value="Unassembled WGS sequence"/>
</dbReference>
<comment type="caution">
    <text evidence="2">The sequence shown here is derived from an EMBL/GenBank/DDBJ whole genome shotgun (WGS) entry which is preliminary data.</text>
</comment>
<evidence type="ECO:0000259" key="1">
    <source>
        <dbReference type="PROSITE" id="PS51725"/>
    </source>
</evidence>
<reference evidence="2 3" key="1">
    <citation type="submission" date="2016-07" db="EMBL/GenBank/DDBJ databases">
        <title>Acinetobacter sp. ANC 4603.</title>
        <authorList>
            <person name="Radolfova-Krizova L."/>
            <person name="Nemec A."/>
        </authorList>
    </citation>
    <scope>NUCLEOTIDE SEQUENCE [LARGE SCALE GENOMIC DNA]</scope>
    <source>
        <strain evidence="2 3">ANC 4603</strain>
    </source>
</reference>
<evidence type="ECO:0000313" key="2">
    <source>
        <dbReference type="EMBL" id="ODA13064.1"/>
    </source>
</evidence>
<dbReference type="AlphaFoldDB" id="A0A1C3CWA6"/>
<dbReference type="SUPFAM" id="SSF54909">
    <property type="entry name" value="Dimeric alpha+beta barrel"/>
    <property type="match status" value="1"/>
</dbReference>
<feature type="domain" description="ABM" evidence="1">
    <location>
        <begin position="2"/>
        <end position="100"/>
    </location>
</feature>